<sequence>MEQRKADVFEAGDEDWDLTWITRRQCVDGELDLRIFGALPPQQVQEFSCASNSTDAHDLYAGSTYRRHLCTLQKVHSSGCVSIRDKADQVLLMECTTLEVLEIDWSGRRHEECIDLEDAINFPWSYTNMRRLEPTIGVPDEPLHLHIGVEPYKKRSQPKMLSAAEIEQFAQSEAVYRQICALTDLDYLNLKILLYDPEGNRPISDDVEFNAFPGLLSICNRRYRRPNYFHHLAGLTKLKDLFGSVLAITEEIHVPMGGQ</sequence>
<evidence type="ECO:0000313" key="2">
    <source>
        <dbReference type="Proteomes" id="UP000823405"/>
    </source>
</evidence>
<dbReference type="EMBL" id="JAAAIN010000323">
    <property type="protein sequence ID" value="KAG0316183.1"/>
    <property type="molecule type" value="Genomic_DNA"/>
</dbReference>
<comment type="caution">
    <text evidence="1">The sequence shown here is derived from an EMBL/GenBank/DDBJ whole genome shotgun (WGS) entry which is preliminary data.</text>
</comment>
<name>A0A9P6RBV6_9FUNG</name>
<protein>
    <submittedName>
        <fullName evidence="1">Uncharacterized protein</fullName>
    </submittedName>
</protein>
<dbReference type="AlphaFoldDB" id="A0A9P6RBV6"/>
<evidence type="ECO:0000313" key="1">
    <source>
        <dbReference type="EMBL" id="KAG0316183.1"/>
    </source>
</evidence>
<reference evidence="1" key="1">
    <citation type="journal article" date="2020" name="Fungal Divers.">
        <title>Resolving the Mortierellaceae phylogeny through synthesis of multi-gene phylogenetics and phylogenomics.</title>
        <authorList>
            <person name="Vandepol N."/>
            <person name="Liber J."/>
            <person name="Desiro A."/>
            <person name="Na H."/>
            <person name="Kennedy M."/>
            <person name="Barry K."/>
            <person name="Grigoriev I.V."/>
            <person name="Miller A.N."/>
            <person name="O'Donnell K."/>
            <person name="Stajich J.E."/>
            <person name="Bonito G."/>
        </authorList>
    </citation>
    <scope>NUCLEOTIDE SEQUENCE</scope>
    <source>
        <strain evidence="1">NVP60</strain>
    </source>
</reference>
<dbReference type="Proteomes" id="UP000823405">
    <property type="component" value="Unassembled WGS sequence"/>
</dbReference>
<proteinExistence type="predicted"/>
<dbReference type="OrthoDB" id="2377186at2759"/>
<keyword evidence="2" id="KW-1185">Reference proteome</keyword>
<gene>
    <name evidence="1" type="ORF">BGZ97_007284</name>
</gene>
<organism evidence="1 2">
    <name type="scientific">Linnemannia gamsii</name>
    <dbReference type="NCBI Taxonomy" id="64522"/>
    <lineage>
        <taxon>Eukaryota</taxon>
        <taxon>Fungi</taxon>
        <taxon>Fungi incertae sedis</taxon>
        <taxon>Mucoromycota</taxon>
        <taxon>Mortierellomycotina</taxon>
        <taxon>Mortierellomycetes</taxon>
        <taxon>Mortierellales</taxon>
        <taxon>Mortierellaceae</taxon>
        <taxon>Linnemannia</taxon>
    </lineage>
</organism>
<accession>A0A9P6RBV6</accession>